<evidence type="ECO:0000256" key="3">
    <source>
        <dbReference type="ARBA" id="ARBA00004370"/>
    </source>
</evidence>
<sequence length="690" mass="75365">MAIPSDAVKPTLTSDQVKVLIAIVDTFIPELTGQELENFVRDYSDGTNEEALRAFAKAGIVNQNLADTIVEKIHSLPPEKIEELGTVFKLLSTKLGTLALGGTYGDFPSLSREQRTQIVLSWSNSMITKFRILSRAMCSLAAVTFYSSPLEAVHRGIGYPGPDPQMHSERYSAKTFPSYDFIEVPPEGLELTFDVVVVGSGAGGGVAAAELAKAGKSVLVIEKGHCYAQSELTLDQADAFQKLYENGGSLANHDGAITILAGNTWGGGTTVNWCASLQLPYYVREEWAKLGLPHFVSPAYQQSIDTIIERLHVTDKFIEHNRPNALLLEGCRRLGYPTGNIPQNTGGHKHSCGWCGFGCRFGEKQGTLMTFLVDAKNHGAQFMQDTFVEHVLIQKGKAVGVVAYQNGRKITVHAEKVVVSAGSIHTPAILQRSGLKNKHIGRHLHLHPVNYVFGKFDEKIECYQGSIMTAITTVAENTDGKGYGSKIEVPSNHPALNSVFLKWRNAADHKRRMMEMNHIMPLLVLCRDREGGFISIGSDGLPRINYSLSKHDAVSIEEGIDRCLRILVAAGAKSVWTTHRDLEPFDVNPELGYDDPAFKKYLAQVKKIGVSAHTTNIGSAHQMGTCRMGGSPSKSALKPTGETWEVKNLYVADASAFPTASGVNPMLTTYSLSHSIAQFIKKSYETTSKL</sequence>
<dbReference type="Pfam" id="PF00890">
    <property type="entry name" value="FAD_binding_2"/>
    <property type="match status" value="1"/>
</dbReference>
<dbReference type="OrthoDB" id="269227at2759"/>
<comment type="similarity">
    <text evidence="4 12">Belongs to the GMC oxidoreductase family.</text>
</comment>
<dbReference type="EC" id="1.1.3.20" evidence="5 12"/>
<dbReference type="GeneID" id="33565444"/>
<dbReference type="STRING" id="64571.A0A1Y2GSM5"/>
<dbReference type="InterPro" id="IPR012400">
    <property type="entry name" value="Long_Oxdase"/>
</dbReference>
<evidence type="ECO:0000256" key="4">
    <source>
        <dbReference type="ARBA" id="ARBA00010790"/>
    </source>
</evidence>
<keyword evidence="7" id="KW-0812">Transmembrane</keyword>
<evidence type="ECO:0000256" key="13">
    <source>
        <dbReference type="PIRSR" id="PIRSR028937-1"/>
    </source>
</evidence>
<dbReference type="GO" id="GO:0016020">
    <property type="term" value="C:membrane"/>
    <property type="evidence" value="ECO:0007669"/>
    <property type="project" value="UniProtKB-SubCell"/>
</dbReference>
<evidence type="ECO:0000256" key="8">
    <source>
        <dbReference type="ARBA" id="ARBA00022827"/>
    </source>
</evidence>
<evidence type="ECO:0000259" key="15">
    <source>
        <dbReference type="Pfam" id="PF00890"/>
    </source>
</evidence>
<keyword evidence="10 12" id="KW-0560">Oxidoreductase</keyword>
<keyword evidence="11" id="KW-0472">Membrane</keyword>
<gene>
    <name evidence="17" type="ORF">BCR41DRAFT_350082</name>
</gene>
<evidence type="ECO:0000313" key="17">
    <source>
        <dbReference type="EMBL" id="ORZ21821.1"/>
    </source>
</evidence>
<keyword evidence="18" id="KW-1185">Reference proteome</keyword>
<protein>
    <recommendedName>
        <fullName evidence="5 12">Long-chain-alcohol oxidase</fullName>
        <ecNumber evidence="5 12">1.1.3.20</ecNumber>
    </recommendedName>
</protein>
<organism evidence="17 18">
    <name type="scientific">Lobosporangium transversale</name>
    <dbReference type="NCBI Taxonomy" id="64571"/>
    <lineage>
        <taxon>Eukaryota</taxon>
        <taxon>Fungi</taxon>
        <taxon>Fungi incertae sedis</taxon>
        <taxon>Mucoromycota</taxon>
        <taxon>Mortierellomycotina</taxon>
        <taxon>Mortierellomycetes</taxon>
        <taxon>Mortierellales</taxon>
        <taxon>Mortierellaceae</taxon>
        <taxon>Lobosporangium</taxon>
    </lineage>
</organism>
<evidence type="ECO:0000256" key="1">
    <source>
        <dbReference type="ARBA" id="ARBA00000920"/>
    </source>
</evidence>
<feature type="domain" description="Glucose-methanol-choline oxidoreductase C-terminal" evidence="16">
    <location>
        <begin position="532"/>
        <end position="672"/>
    </location>
</feature>
<dbReference type="InterPro" id="IPR003953">
    <property type="entry name" value="FAD-dep_OxRdtase_2_FAD-bd"/>
</dbReference>
<dbReference type="InterPro" id="IPR036188">
    <property type="entry name" value="FAD/NAD-bd_sf"/>
</dbReference>
<dbReference type="SUPFAM" id="SSF51905">
    <property type="entry name" value="FAD/NAD(P)-binding domain"/>
    <property type="match status" value="1"/>
</dbReference>
<comment type="subcellular location">
    <subcellularLocation>
        <location evidence="3">Membrane</location>
    </subcellularLocation>
</comment>
<comment type="function">
    <text evidence="2">Long-chain fatty alcohol oxidase involved in the omega-oxidation pathway of lipid degradation.</text>
</comment>
<keyword evidence="9" id="KW-1133">Transmembrane helix</keyword>
<evidence type="ECO:0000256" key="6">
    <source>
        <dbReference type="ARBA" id="ARBA00022630"/>
    </source>
</evidence>
<feature type="domain" description="FAD-dependent oxidoreductase 2 FAD-binding" evidence="15">
    <location>
        <begin position="194"/>
        <end position="225"/>
    </location>
</feature>
<dbReference type="GO" id="GO:0050660">
    <property type="term" value="F:flavin adenine dinucleotide binding"/>
    <property type="evidence" value="ECO:0007669"/>
    <property type="project" value="InterPro"/>
</dbReference>
<dbReference type="InterPro" id="IPR007867">
    <property type="entry name" value="GMC_OxRtase_C"/>
</dbReference>
<comment type="catalytic activity">
    <reaction evidence="1 12">
        <text>a long-chain primary fatty alcohol + O2 = a long-chain fatty aldehyde + H2O2</text>
        <dbReference type="Rhea" id="RHEA:22756"/>
        <dbReference type="ChEBI" id="CHEBI:15379"/>
        <dbReference type="ChEBI" id="CHEBI:16240"/>
        <dbReference type="ChEBI" id="CHEBI:17176"/>
        <dbReference type="ChEBI" id="CHEBI:77396"/>
        <dbReference type="EC" id="1.1.3.20"/>
    </reaction>
</comment>
<dbReference type="Gene3D" id="3.50.50.60">
    <property type="entry name" value="FAD/NAD(P)-binding domain"/>
    <property type="match status" value="2"/>
</dbReference>
<dbReference type="RefSeq" id="XP_021883072.1">
    <property type="nucleotide sequence ID" value="XM_022023600.1"/>
</dbReference>
<dbReference type="PIRSF" id="PIRSF028937">
    <property type="entry name" value="Lg_Ch_AO"/>
    <property type="match status" value="1"/>
</dbReference>
<evidence type="ECO:0000256" key="11">
    <source>
        <dbReference type="ARBA" id="ARBA00023136"/>
    </source>
</evidence>
<dbReference type="PANTHER" id="PTHR46056">
    <property type="entry name" value="LONG-CHAIN-ALCOHOL OXIDASE"/>
    <property type="match status" value="1"/>
</dbReference>
<dbReference type="Pfam" id="PF05199">
    <property type="entry name" value="GMC_oxred_C"/>
    <property type="match status" value="1"/>
</dbReference>
<dbReference type="Pfam" id="PF00732">
    <property type="entry name" value="GMC_oxred_N"/>
    <property type="match status" value="1"/>
</dbReference>
<evidence type="ECO:0000259" key="14">
    <source>
        <dbReference type="Pfam" id="PF00732"/>
    </source>
</evidence>
<dbReference type="InterPro" id="IPR000172">
    <property type="entry name" value="GMC_OxRdtase_N"/>
</dbReference>
<dbReference type="EMBL" id="MCFF01000011">
    <property type="protein sequence ID" value="ORZ21821.1"/>
    <property type="molecule type" value="Genomic_DNA"/>
</dbReference>
<evidence type="ECO:0000259" key="16">
    <source>
        <dbReference type="Pfam" id="PF05199"/>
    </source>
</evidence>
<feature type="active site" description="Proton acceptor" evidence="13">
    <location>
        <position position="621"/>
    </location>
</feature>
<keyword evidence="6" id="KW-0285">Flavoprotein</keyword>
<proteinExistence type="inferred from homology"/>
<evidence type="ECO:0000256" key="10">
    <source>
        <dbReference type="ARBA" id="ARBA00023002"/>
    </source>
</evidence>
<dbReference type="GO" id="GO:0046577">
    <property type="term" value="F:long-chain-alcohol oxidase activity"/>
    <property type="evidence" value="ECO:0007669"/>
    <property type="project" value="UniProtKB-EC"/>
</dbReference>
<evidence type="ECO:0000256" key="12">
    <source>
        <dbReference type="PIRNR" id="PIRNR028937"/>
    </source>
</evidence>
<dbReference type="PANTHER" id="PTHR46056:SF12">
    <property type="entry name" value="LONG-CHAIN-ALCOHOL OXIDASE"/>
    <property type="match status" value="1"/>
</dbReference>
<keyword evidence="8" id="KW-0274">FAD</keyword>
<comment type="caution">
    <text evidence="17">The sequence shown here is derived from an EMBL/GenBank/DDBJ whole genome shotgun (WGS) entry which is preliminary data.</text>
</comment>
<evidence type="ECO:0000313" key="18">
    <source>
        <dbReference type="Proteomes" id="UP000193648"/>
    </source>
</evidence>
<dbReference type="AlphaFoldDB" id="A0A1Y2GSM5"/>
<reference evidence="17 18" key="1">
    <citation type="submission" date="2016-07" db="EMBL/GenBank/DDBJ databases">
        <title>Pervasive Adenine N6-methylation of Active Genes in Fungi.</title>
        <authorList>
            <consortium name="DOE Joint Genome Institute"/>
            <person name="Mondo S.J."/>
            <person name="Dannebaum R.O."/>
            <person name="Kuo R.C."/>
            <person name="Labutti K."/>
            <person name="Haridas S."/>
            <person name="Kuo A."/>
            <person name="Salamov A."/>
            <person name="Ahrendt S.R."/>
            <person name="Lipzen A."/>
            <person name="Sullivan W."/>
            <person name="Andreopoulos W.B."/>
            <person name="Clum A."/>
            <person name="Lindquist E."/>
            <person name="Daum C."/>
            <person name="Ramamoorthy G.K."/>
            <person name="Gryganskyi A."/>
            <person name="Culley D."/>
            <person name="Magnuson J.K."/>
            <person name="James T.Y."/>
            <person name="O'Malley M.A."/>
            <person name="Stajich J.E."/>
            <person name="Spatafora J.W."/>
            <person name="Visel A."/>
            <person name="Grigoriev I.V."/>
        </authorList>
    </citation>
    <scope>NUCLEOTIDE SEQUENCE [LARGE SCALE GENOMIC DNA]</scope>
    <source>
        <strain evidence="17 18">NRRL 3116</strain>
    </source>
</reference>
<accession>A0A1Y2GSM5</accession>
<evidence type="ECO:0000256" key="2">
    <source>
        <dbReference type="ARBA" id="ARBA00003842"/>
    </source>
</evidence>
<evidence type="ECO:0000256" key="7">
    <source>
        <dbReference type="ARBA" id="ARBA00022692"/>
    </source>
</evidence>
<dbReference type="InParanoid" id="A0A1Y2GSM5"/>
<dbReference type="Proteomes" id="UP000193648">
    <property type="component" value="Unassembled WGS sequence"/>
</dbReference>
<evidence type="ECO:0000256" key="9">
    <source>
        <dbReference type="ARBA" id="ARBA00022989"/>
    </source>
</evidence>
<feature type="domain" description="Glucose-methanol-choline oxidoreductase N-terminal" evidence="14">
    <location>
        <begin position="240"/>
        <end position="449"/>
    </location>
</feature>
<evidence type="ECO:0000256" key="5">
    <source>
        <dbReference type="ARBA" id="ARBA00013125"/>
    </source>
</evidence>
<name>A0A1Y2GSM5_9FUNG</name>